<proteinExistence type="predicted"/>
<evidence type="ECO:0000256" key="1">
    <source>
        <dbReference type="ARBA" id="ARBA00022737"/>
    </source>
</evidence>
<feature type="transmembrane region" description="Helical" evidence="3">
    <location>
        <begin position="20"/>
        <end position="41"/>
    </location>
</feature>
<evidence type="ECO:0000313" key="5">
    <source>
        <dbReference type="Proteomes" id="UP000598633"/>
    </source>
</evidence>
<evidence type="ECO:0008006" key="6">
    <source>
        <dbReference type="Google" id="ProtNLM"/>
    </source>
</evidence>
<comment type="caution">
    <text evidence="4">The sequence shown here is derived from an EMBL/GenBank/DDBJ whole genome shotgun (WGS) entry which is preliminary data.</text>
</comment>
<evidence type="ECO:0000256" key="3">
    <source>
        <dbReference type="SAM" id="Phobius"/>
    </source>
</evidence>
<feature type="transmembrane region" description="Helical" evidence="3">
    <location>
        <begin position="148"/>
        <end position="164"/>
    </location>
</feature>
<keyword evidence="3" id="KW-0472">Membrane</keyword>
<dbReference type="PANTHER" id="PTHR44227">
    <property type="match status" value="1"/>
</dbReference>
<keyword evidence="1" id="KW-0677">Repeat</keyword>
<reference evidence="4 5" key="1">
    <citation type="submission" date="2020-08" db="EMBL/GenBank/DDBJ databases">
        <title>Acidobacteriota in marine sediments use diverse sulfur dissimilation pathways.</title>
        <authorList>
            <person name="Wasmund K."/>
        </authorList>
    </citation>
    <scope>NUCLEOTIDE SEQUENCE [LARGE SCALE GENOMIC DNA]</scope>
    <source>
        <strain evidence="4">MAG AM3-A</strain>
    </source>
</reference>
<gene>
    <name evidence="4" type="ORF">IFJ97_07955</name>
</gene>
<keyword evidence="2" id="KW-0802">TPR repeat</keyword>
<dbReference type="AlphaFoldDB" id="A0A8J6YCJ9"/>
<feature type="transmembrane region" description="Helical" evidence="3">
    <location>
        <begin position="316"/>
        <end position="339"/>
    </location>
</feature>
<organism evidence="4 5">
    <name type="scientific">Candidatus Sulfomarinibacter kjeldsenii</name>
    <dbReference type="NCBI Taxonomy" id="2885994"/>
    <lineage>
        <taxon>Bacteria</taxon>
        <taxon>Pseudomonadati</taxon>
        <taxon>Acidobacteriota</taxon>
        <taxon>Thermoanaerobaculia</taxon>
        <taxon>Thermoanaerobaculales</taxon>
        <taxon>Candidatus Sulfomarinibacteraceae</taxon>
        <taxon>Candidatus Sulfomarinibacter</taxon>
    </lineage>
</organism>
<feature type="transmembrane region" description="Helical" evidence="3">
    <location>
        <begin position="176"/>
        <end position="194"/>
    </location>
</feature>
<dbReference type="Proteomes" id="UP000598633">
    <property type="component" value="Unassembled WGS sequence"/>
</dbReference>
<feature type="transmembrane region" description="Helical" evidence="3">
    <location>
        <begin position="407"/>
        <end position="426"/>
    </location>
</feature>
<dbReference type="InterPro" id="IPR052346">
    <property type="entry name" value="O-mannosyl-transferase_TMTC"/>
</dbReference>
<keyword evidence="3" id="KW-0812">Transmembrane</keyword>
<name>A0A8J6YCJ9_9BACT</name>
<sequence length="626" mass="69624">MKLFGSDHSRRLATRILSTWYPAPLVVLGLLLAAPCLFNGLQTDDYVVRAAVLGSHPWGLQGEGLRDTHRFLDGDPDRAQAAIEHGLYPWWSDPSCQFHFWRPITAWTYAVEFRLWPDSPMLMHLHSLLWFGALVAVAAVFYRRLMGARLPVAAAVLAALLFTVDDAHARSVGWLADRGTLLGAFFGILALMAYDRWRRDAWLPGAWLAPIALAAALFSKETAIATAAYLLAYAVFLDGSSWRRRLTALLPSLGVVVTWYTTYRLQGFGTSNSGTYLEPGTEPLEFLAAVLQRAPILFVGQWAFPDSIVSIAMSRSLLSIYWLAAVVFSLLVGLLLAPLVARDALARFFAAGMLLSLVPACGAFCDDRQLMFVGIGAMGLLAQWYVGRRDGAPWLPSARSWRRLASGVAGLFIFAHLVLAPLLLAWEVRTMEIFVKRVDRMIATLPDDRKNRTVVSVTSDSWLVDFWMLQSAHGQEEDLPENFLSLASGSHHVELTRLDATTLVVRPDVGYLPPAGTRAVPRPDLSFTHVFQSFDHLVRRVDRPMQLGEKVELPAATVEITGMTDDNRSAEATFRFRVPLEDDSLCWVRQFRGGYRRFVPPAVGESVEIRGGAGWSINRDLITGRW</sequence>
<keyword evidence="3" id="KW-1133">Transmembrane helix</keyword>
<feature type="transmembrane region" description="Helical" evidence="3">
    <location>
        <begin position="370"/>
        <end position="387"/>
    </location>
</feature>
<feature type="transmembrane region" description="Helical" evidence="3">
    <location>
        <begin position="248"/>
        <end position="266"/>
    </location>
</feature>
<accession>A0A8J6YCJ9</accession>
<dbReference type="EMBL" id="JACXWA010000126">
    <property type="protein sequence ID" value="MBD3871276.1"/>
    <property type="molecule type" value="Genomic_DNA"/>
</dbReference>
<feature type="transmembrane region" description="Helical" evidence="3">
    <location>
        <begin position="206"/>
        <end position="236"/>
    </location>
</feature>
<evidence type="ECO:0000256" key="2">
    <source>
        <dbReference type="ARBA" id="ARBA00022803"/>
    </source>
</evidence>
<feature type="transmembrane region" description="Helical" evidence="3">
    <location>
        <begin position="345"/>
        <end position="365"/>
    </location>
</feature>
<dbReference type="PANTHER" id="PTHR44227:SF3">
    <property type="entry name" value="PROTEIN O-MANNOSYL-TRANSFERASE TMTC4"/>
    <property type="match status" value="1"/>
</dbReference>
<feature type="transmembrane region" description="Helical" evidence="3">
    <location>
        <begin position="122"/>
        <end position="142"/>
    </location>
</feature>
<evidence type="ECO:0000313" key="4">
    <source>
        <dbReference type="EMBL" id="MBD3871276.1"/>
    </source>
</evidence>
<protein>
    <recommendedName>
        <fullName evidence="6">Glycosyltransferase RgtA/B/C/D-like domain-containing protein</fullName>
    </recommendedName>
</protein>